<comment type="caution">
    <text evidence="1">The sequence shown here is derived from an EMBL/GenBank/DDBJ whole genome shotgun (WGS) entry which is preliminary data.</text>
</comment>
<protein>
    <submittedName>
        <fullName evidence="1">Uncharacterized protein</fullName>
    </submittedName>
</protein>
<dbReference type="EMBL" id="JH668799">
    <property type="protein sequence ID" value="KAG6462004.1"/>
    <property type="molecule type" value="Genomic_DNA"/>
</dbReference>
<proteinExistence type="predicted"/>
<reference evidence="1" key="2">
    <citation type="submission" date="2020-12" db="EMBL/GenBank/DDBJ databases">
        <authorList>
            <person name="Kanost M."/>
        </authorList>
    </citation>
    <scope>NUCLEOTIDE SEQUENCE</scope>
</reference>
<keyword evidence="2" id="KW-1185">Reference proteome</keyword>
<dbReference type="AlphaFoldDB" id="A0A922CXF8"/>
<gene>
    <name evidence="1" type="ORF">O3G_MSEX012992</name>
</gene>
<sequence>MKLYFEIGSLDLLYFDICTIILFFQSSISNVQCTWAAAAGEARGVWQRGCATSARERSEWKTLRARRGAAPSGRAPVCGRSVACPLINHYIVICERVNEFIAAGYCVSHQRRLTNTNGAFSLYFRTCYSGQPLVVGTYT</sequence>
<dbReference type="Proteomes" id="UP000791440">
    <property type="component" value="Unassembled WGS sequence"/>
</dbReference>
<evidence type="ECO:0000313" key="2">
    <source>
        <dbReference type="Proteomes" id="UP000791440"/>
    </source>
</evidence>
<accession>A0A922CXF8</accession>
<evidence type="ECO:0000313" key="1">
    <source>
        <dbReference type="EMBL" id="KAG6462004.1"/>
    </source>
</evidence>
<reference evidence="1" key="1">
    <citation type="journal article" date="2016" name="Insect Biochem. Mol. Biol.">
        <title>Multifaceted biological insights from a draft genome sequence of the tobacco hornworm moth, Manduca sexta.</title>
        <authorList>
            <person name="Kanost M.R."/>
            <person name="Arrese E.L."/>
            <person name="Cao X."/>
            <person name="Chen Y.R."/>
            <person name="Chellapilla S."/>
            <person name="Goldsmith M.R."/>
            <person name="Grosse-Wilde E."/>
            <person name="Heckel D.G."/>
            <person name="Herndon N."/>
            <person name="Jiang H."/>
            <person name="Papanicolaou A."/>
            <person name="Qu J."/>
            <person name="Soulages J.L."/>
            <person name="Vogel H."/>
            <person name="Walters J."/>
            <person name="Waterhouse R.M."/>
            <person name="Ahn S.J."/>
            <person name="Almeida F.C."/>
            <person name="An C."/>
            <person name="Aqrawi P."/>
            <person name="Bretschneider A."/>
            <person name="Bryant W.B."/>
            <person name="Bucks S."/>
            <person name="Chao H."/>
            <person name="Chevignon G."/>
            <person name="Christen J.M."/>
            <person name="Clarke D.F."/>
            <person name="Dittmer N.T."/>
            <person name="Ferguson L.C.F."/>
            <person name="Garavelou S."/>
            <person name="Gordon K.H.J."/>
            <person name="Gunaratna R.T."/>
            <person name="Han Y."/>
            <person name="Hauser F."/>
            <person name="He Y."/>
            <person name="Heidel-Fischer H."/>
            <person name="Hirsh A."/>
            <person name="Hu Y."/>
            <person name="Jiang H."/>
            <person name="Kalra D."/>
            <person name="Klinner C."/>
            <person name="Konig C."/>
            <person name="Kovar C."/>
            <person name="Kroll A.R."/>
            <person name="Kuwar S.S."/>
            <person name="Lee S.L."/>
            <person name="Lehman R."/>
            <person name="Li K."/>
            <person name="Li Z."/>
            <person name="Liang H."/>
            <person name="Lovelace S."/>
            <person name="Lu Z."/>
            <person name="Mansfield J.H."/>
            <person name="McCulloch K.J."/>
            <person name="Mathew T."/>
            <person name="Morton B."/>
            <person name="Muzny D.M."/>
            <person name="Neunemann D."/>
            <person name="Ongeri F."/>
            <person name="Pauchet Y."/>
            <person name="Pu L.L."/>
            <person name="Pyrousis I."/>
            <person name="Rao X.J."/>
            <person name="Redding A."/>
            <person name="Roesel C."/>
            <person name="Sanchez-Gracia A."/>
            <person name="Schaack S."/>
            <person name="Shukla A."/>
            <person name="Tetreau G."/>
            <person name="Wang Y."/>
            <person name="Xiong G.H."/>
            <person name="Traut W."/>
            <person name="Walsh T.K."/>
            <person name="Worley K.C."/>
            <person name="Wu D."/>
            <person name="Wu W."/>
            <person name="Wu Y.Q."/>
            <person name="Zhang X."/>
            <person name="Zou Z."/>
            <person name="Zucker H."/>
            <person name="Briscoe A.D."/>
            <person name="Burmester T."/>
            <person name="Clem R.J."/>
            <person name="Feyereisen R."/>
            <person name="Grimmelikhuijzen C.J.P."/>
            <person name="Hamodrakas S.J."/>
            <person name="Hansson B.S."/>
            <person name="Huguet E."/>
            <person name="Jermiin L.S."/>
            <person name="Lan Q."/>
            <person name="Lehman H.K."/>
            <person name="Lorenzen M."/>
            <person name="Merzendorfer H."/>
            <person name="Michalopoulos I."/>
            <person name="Morton D.B."/>
            <person name="Muthukrishnan S."/>
            <person name="Oakeshott J.G."/>
            <person name="Palmer W."/>
            <person name="Park Y."/>
            <person name="Passarelli A.L."/>
            <person name="Rozas J."/>
            <person name="Schwartz L.M."/>
            <person name="Smith W."/>
            <person name="Southgate A."/>
            <person name="Vilcinskas A."/>
            <person name="Vogt R."/>
            <person name="Wang P."/>
            <person name="Werren J."/>
            <person name="Yu X.Q."/>
            <person name="Zhou J.J."/>
            <person name="Brown S.J."/>
            <person name="Scherer S.E."/>
            <person name="Richards S."/>
            <person name="Blissard G.W."/>
        </authorList>
    </citation>
    <scope>NUCLEOTIDE SEQUENCE</scope>
</reference>
<name>A0A922CXF8_MANSE</name>
<organism evidence="1 2">
    <name type="scientific">Manduca sexta</name>
    <name type="common">Tobacco hawkmoth</name>
    <name type="synonym">Tobacco hornworm</name>
    <dbReference type="NCBI Taxonomy" id="7130"/>
    <lineage>
        <taxon>Eukaryota</taxon>
        <taxon>Metazoa</taxon>
        <taxon>Ecdysozoa</taxon>
        <taxon>Arthropoda</taxon>
        <taxon>Hexapoda</taxon>
        <taxon>Insecta</taxon>
        <taxon>Pterygota</taxon>
        <taxon>Neoptera</taxon>
        <taxon>Endopterygota</taxon>
        <taxon>Lepidoptera</taxon>
        <taxon>Glossata</taxon>
        <taxon>Ditrysia</taxon>
        <taxon>Bombycoidea</taxon>
        <taxon>Sphingidae</taxon>
        <taxon>Sphinginae</taxon>
        <taxon>Sphingini</taxon>
        <taxon>Manduca</taxon>
    </lineage>
</organism>